<feature type="transmembrane region" description="Helical" evidence="5">
    <location>
        <begin position="201"/>
        <end position="222"/>
    </location>
</feature>
<sequence>MGEGGTFWAAIMLTTVAGLSTTIGSLIAVFYKNPGPRYMAFTLGFSAGVMVLVSFVELLQQGIVSLGFTQAHLAFFIGILVMFIIDLTLPHTYILEEPVKPRGGKKLRRTAVLVAVGIAIHNFPEGMVTFAGTLNNMNTGIALAVAIAIHNIPEGIAVSVPIYASTGSVKKAFWWSFLSGVSEPVGALVAGLVLMPFLNDIVLGWMLCLVAGFMVFISFDELLPVAHSYGEEHVAIVGVVAGMCVMALSLALLI</sequence>
<reference evidence="6" key="1">
    <citation type="submission" date="2018-06" db="EMBL/GenBank/DDBJ databases">
        <authorList>
            <person name="Zhirakovskaya E."/>
        </authorList>
    </citation>
    <scope>NUCLEOTIDE SEQUENCE</scope>
</reference>
<dbReference type="NCBIfam" id="NF003243">
    <property type="entry name" value="PRK04201.1"/>
    <property type="match status" value="1"/>
</dbReference>
<accession>A0A3B0R9D2</accession>
<evidence type="ECO:0000256" key="2">
    <source>
        <dbReference type="ARBA" id="ARBA00022692"/>
    </source>
</evidence>
<feature type="transmembrane region" description="Helical" evidence="5">
    <location>
        <begin position="71"/>
        <end position="89"/>
    </location>
</feature>
<evidence type="ECO:0000313" key="6">
    <source>
        <dbReference type="EMBL" id="VAV84508.1"/>
    </source>
</evidence>
<dbReference type="EMBL" id="UOEA01000067">
    <property type="protein sequence ID" value="VAV84508.1"/>
    <property type="molecule type" value="Genomic_DNA"/>
</dbReference>
<dbReference type="GO" id="GO:0005385">
    <property type="term" value="F:zinc ion transmembrane transporter activity"/>
    <property type="evidence" value="ECO:0007669"/>
    <property type="project" value="TreeGrafter"/>
</dbReference>
<evidence type="ECO:0000256" key="5">
    <source>
        <dbReference type="SAM" id="Phobius"/>
    </source>
</evidence>
<dbReference type="AlphaFoldDB" id="A0A3B0R9D2"/>
<protein>
    <submittedName>
        <fullName evidence="6">Metal transporter, ZIP family</fullName>
    </submittedName>
</protein>
<evidence type="ECO:0000256" key="3">
    <source>
        <dbReference type="ARBA" id="ARBA00022989"/>
    </source>
</evidence>
<gene>
    <name evidence="6" type="ORF">MNBD_DELTA01-1136</name>
</gene>
<feature type="transmembrane region" description="Helical" evidence="5">
    <location>
        <begin position="110"/>
        <end position="134"/>
    </location>
</feature>
<proteinExistence type="predicted"/>
<evidence type="ECO:0000256" key="4">
    <source>
        <dbReference type="ARBA" id="ARBA00023136"/>
    </source>
</evidence>
<dbReference type="PANTHER" id="PTHR11040:SF205">
    <property type="entry name" value="ZINC TRANSPORTER ZUPT"/>
    <property type="match status" value="1"/>
</dbReference>
<feature type="transmembrane region" description="Helical" evidence="5">
    <location>
        <begin position="172"/>
        <end position="195"/>
    </location>
</feature>
<organism evidence="6">
    <name type="scientific">hydrothermal vent metagenome</name>
    <dbReference type="NCBI Taxonomy" id="652676"/>
    <lineage>
        <taxon>unclassified sequences</taxon>
        <taxon>metagenomes</taxon>
        <taxon>ecological metagenomes</taxon>
    </lineage>
</organism>
<name>A0A3B0R9D2_9ZZZZ</name>
<feature type="transmembrane region" description="Helical" evidence="5">
    <location>
        <begin position="38"/>
        <end position="59"/>
    </location>
</feature>
<feature type="transmembrane region" description="Helical" evidence="5">
    <location>
        <begin position="140"/>
        <end position="160"/>
    </location>
</feature>
<keyword evidence="3 5" id="KW-1133">Transmembrane helix</keyword>
<dbReference type="Pfam" id="PF02535">
    <property type="entry name" value="Zip"/>
    <property type="match status" value="1"/>
</dbReference>
<comment type="subcellular location">
    <subcellularLocation>
        <location evidence="1">Membrane</location>
        <topology evidence="1">Multi-pass membrane protein</topology>
    </subcellularLocation>
</comment>
<dbReference type="InterPro" id="IPR003689">
    <property type="entry name" value="ZIP"/>
</dbReference>
<keyword evidence="2 5" id="KW-0812">Transmembrane</keyword>
<dbReference type="GO" id="GO:0016020">
    <property type="term" value="C:membrane"/>
    <property type="evidence" value="ECO:0007669"/>
    <property type="project" value="UniProtKB-SubCell"/>
</dbReference>
<feature type="transmembrane region" description="Helical" evidence="5">
    <location>
        <begin position="234"/>
        <end position="253"/>
    </location>
</feature>
<evidence type="ECO:0000256" key="1">
    <source>
        <dbReference type="ARBA" id="ARBA00004141"/>
    </source>
</evidence>
<dbReference type="PANTHER" id="PTHR11040">
    <property type="entry name" value="ZINC/IRON TRANSPORTER"/>
    <property type="match status" value="1"/>
</dbReference>
<feature type="transmembrane region" description="Helical" evidence="5">
    <location>
        <begin position="6"/>
        <end position="31"/>
    </location>
</feature>
<keyword evidence="4 5" id="KW-0472">Membrane</keyword>